<protein>
    <recommendedName>
        <fullName evidence="6">Nucleolar GTP-binding protein 1</fullName>
    </recommendedName>
</protein>
<dbReference type="InterPro" id="IPR012973">
    <property type="entry name" value="NOG_C"/>
</dbReference>
<dbReference type="CDD" id="cd01897">
    <property type="entry name" value="NOG"/>
    <property type="match status" value="1"/>
</dbReference>
<comment type="function">
    <text evidence="6">Involved in the biogenesis of the 60S ribosomal subunit.</text>
</comment>
<comment type="subcellular location">
    <subcellularLocation>
        <location evidence="1 6">Nucleus</location>
        <location evidence="1 6">Nucleolus</location>
    </subcellularLocation>
</comment>
<feature type="region of interest" description="Disordered" evidence="7">
    <location>
        <begin position="544"/>
        <end position="597"/>
    </location>
</feature>
<dbReference type="VEuPathDB" id="PiroplasmaDB:TA12125"/>
<evidence type="ECO:0000256" key="4">
    <source>
        <dbReference type="ARBA" id="ARBA00023134"/>
    </source>
</evidence>
<comment type="similarity">
    <text evidence="6">Belongs to the TRAFAC class OBG-HflX-like GTPase superfamily. OBG GTPase family. NOG subfamily.</text>
</comment>
<reference evidence="10" key="1">
    <citation type="submission" date="2018-07" db="EMBL/GenBank/DDBJ databases">
        <authorList>
            <person name="Quirk P.G."/>
            <person name="Krulwich T.A."/>
        </authorList>
    </citation>
    <scope>NUCLEOTIDE SEQUENCE</scope>
    <source>
        <strain evidence="10">Anand</strain>
    </source>
</reference>
<dbReference type="PIRSF" id="PIRSF038919">
    <property type="entry name" value="NOG1"/>
    <property type="match status" value="1"/>
</dbReference>
<feature type="domain" description="OBG-type G" evidence="8">
    <location>
        <begin position="173"/>
        <end position="336"/>
    </location>
</feature>
<dbReference type="InterPro" id="IPR027417">
    <property type="entry name" value="P-loop_NTPase"/>
</dbReference>
<dbReference type="InterPro" id="IPR024926">
    <property type="entry name" value="NOG1"/>
</dbReference>
<keyword evidence="3" id="KW-0547">Nucleotide-binding</keyword>
<evidence type="ECO:0000256" key="1">
    <source>
        <dbReference type="ARBA" id="ARBA00004604"/>
    </source>
</evidence>
<dbReference type="SUPFAM" id="SSF52540">
    <property type="entry name" value="P-loop containing nucleoside triphosphate hydrolases"/>
    <property type="match status" value="1"/>
</dbReference>
<evidence type="ECO:0000256" key="7">
    <source>
        <dbReference type="SAM" id="MobiDB-lite"/>
    </source>
</evidence>
<dbReference type="EMBL" id="UIVT01000002">
    <property type="protein sequence ID" value="SVP91772.1"/>
    <property type="molecule type" value="Genomic_DNA"/>
</dbReference>
<dbReference type="EMBL" id="UIVS01000002">
    <property type="protein sequence ID" value="SVP92036.1"/>
    <property type="molecule type" value="Genomic_DNA"/>
</dbReference>
<keyword evidence="5 6" id="KW-0539">Nucleus</keyword>
<evidence type="ECO:0000313" key="10">
    <source>
        <dbReference type="EMBL" id="SVP92036.1"/>
    </source>
</evidence>
<dbReference type="InterPro" id="IPR010674">
    <property type="entry name" value="NOG1_Rossman_fold_dom"/>
</dbReference>
<dbReference type="PROSITE" id="PS51710">
    <property type="entry name" value="G_OBG"/>
    <property type="match status" value="1"/>
</dbReference>
<proteinExistence type="inferred from homology"/>
<dbReference type="PANTHER" id="PTHR45759">
    <property type="entry name" value="NUCLEOLAR GTP-BINDING PROTEIN 1"/>
    <property type="match status" value="1"/>
</dbReference>
<dbReference type="InterPro" id="IPR041623">
    <property type="entry name" value="NOG1_N"/>
</dbReference>
<keyword evidence="4" id="KW-0342">GTP-binding</keyword>
<dbReference type="AlphaFoldDB" id="A0A3B0NAE0"/>
<feature type="compositionally biased region" description="Basic and acidic residues" evidence="7">
    <location>
        <begin position="544"/>
        <end position="556"/>
    </location>
</feature>
<sequence length="597" mass="69697">MATKSQTYNFKGITSIPTASKLIDIVLSQTQRKTPTEVHKQFKISRIRKFYMRKVKFCQQTIHDRLQRILSQLPQLNDIHPFYSDLCNVLYDRDHYKLALGQCNSIMRVVDRLAKEYVRQMKYGSSLYRCKMLKRAALGHMCTALKRLQGSLKYLEDVRQHMSRLPSINPYTRTLILTGYPNVGKSSFMNLVSRANVDVQPYAFTTRSLYVGHFDYNYLRWQVIDTPGLLDHPLDQRNTIEMTAITALAHIYCTALFFIDVSESCGYSIADQISLFKSIKPLFQDRPILIVVNKIDLVQFNKEALSELSDYKWVCTSALTGEGVEEAKIEACKMLLQSRLNTKIQNASVEKLEKINYVTNVEPSKDRPPVEPVLNNSDVKVVTEKDLEEKFGGAGVYSVDLRKNHILANEEWKYDEVPEIYNGRNVVDFAFPGIEEKIKMLEREEQLLLQQLQTTEQDIQWDILVEKEKFLNSAIRKKKYENSLKKKHRAPVLNETIKLKKVRKEAKERRLKKLHDMPIDSIRRNKIKTDRDEMVEKLQLAKLKQREKPERPEKFEKPKKRVKLPKGTYRLNDRSIISKKPKHMFSGKRTLGKTDRR</sequence>
<dbReference type="Gene3D" id="1.20.120.1190">
    <property type="match status" value="1"/>
</dbReference>
<name>A0A3B0NAE0_THEAN</name>
<dbReference type="GO" id="GO:0042254">
    <property type="term" value="P:ribosome biogenesis"/>
    <property type="evidence" value="ECO:0007669"/>
    <property type="project" value="UniProtKB-KW"/>
</dbReference>
<evidence type="ECO:0000313" key="9">
    <source>
        <dbReference type="EMBL" id="SVP91772.1"/>
    </source>
</evidence>
<evidence type="ECO:0000256" key="5">
    <source>
        <dbReference type="ARBA" id="ARBA00023242"/>
    </source>
</evidence>
<keyword evidence="2 6" id="KW-0690">Ribosome biogenesis</keyword>
<dbReference type="Pfam" id="PF06858">
    <property type="entry name" value="NOG1"/>
    <property type="match status" value="1"/>
</dbReference>
<evidence type="ECO:0000256" key="3">
    <source>
        <dbReference type="ARBA" id="ARBA00022741"/>
    </source>
</evidence>
<dbReference type="InterPro" id="IPR006073">
    <property type="entry name" value="GTP-bd"/>
</dbReference>
<organism evidence="10">
    <name type="scientific">Theileria annulata</name>
    <dbReference type="NCBI Taxonomy" id="5874"/>
    <lineage>
        <taxon>Eukaryota</taxon>
        <taxon>Sar</taxon>
        <taxon>Alveolata</taxon>
        <taxon>Apicomplexa</taxon>
        <taxon>Aconoidasida</taxon>
        <taxon>Piroplasmida</taxon>
        <taxon>Theileriidae</taxon>
        <taxon>Theileria</taxon>
    </lineage>
</organism>
<gene>
    <name evidence="9" type="ORF">TAT_000192300</name>
    <name evidence="10" type="ORF">TAV_000192600</name>
</gene>
<dbReference type="PRINTS" id="PR00326">
    <property type="entry name" value="GTP1OBG"/>
</dbReference>
<dbReference type="Pfam" id="PF17835">
    <property type="entry name" value="NOG1_N"/>
    <property type="match status" value="1"/>
</dbReference>
<evidence type="ECO:0000259" key="8">
    <source>
        <dbReference type="PROSITE" id="PS51710"/>
    </source>
</evidence>
<accession>A0A3B0NAE0</accession>
<evidence type="ECO:0000256" key="6">
    <source>
        <dbReference type="PIRNR" id="PIRNR038919"/>
    </source>
</evidence>
<dbReference type="InterPro" id="IPR031167">
    <property type="entry name" value="G_OBG"/>
</dbReference>
<dbReference type="Gene3D" id="3.40.50.300">
    <property type="entry name" value="P-loop containing nucleotide triphosphate hydrolases"/>
    <property type="match status" value="1"/>
</dbReference>
<evidence type="ECO:0000256" key="2">
    <source>
        <dbReference type="ARBA" id="ARBA00022517"/>
    </source>
</evidence>
<feature type="compositionally biased region" description="Basic residues" evidence="7">
    <location>
        <begin position="577"/>
        <end position="586"/>
    </location>
</feature>
<dbReference type="GO" id="GO:0005730">
    <property type="term" value="C:nucleolus"/>
    <property type="evidence" value="ECO:0007669"/>
    <property type="project" value="UniProtKB-SubCell"/>
</dbReference>
<dbReference type="GO" id="GO:0005525">
    <property type="term" value="F:GTP binding"/>
    <property type="evidence" value="ECO:0007669"/>
    <property type="project" value="UniProtKB-KW"/>
</dbReference>
<dbReference type="Pfam" id="PF08155">
    <property type="entry name" value="NOGCT"/>
    <property type="match status" value="1"/>
</dbReference>